<feature type="region of interest" description="Disordered" evidence="4">
    <location>
        <begin position="334"/>
        <end position="369"/>
    </location>
</feature>
<dbReference type="InterPro" id="IPR006703">
    <property type="entry name" value="G_AIG1"/>
</dbReference>
<sequence>MMANRSLDILLVGKTGHGKSETANSIVGYKAFKSYVSFGSGTRSAQFEYAEFDGRILKIVDGPGVGDNRPDTEDAVKLVVDAMSFAVAANPDGYHAIVIVVSFGIRFTKEESETIRLLKDIFGANFIRDHGILLMTHGDNFLTRDEDSTETFEEWILKEKGEIQDLIKECKGRVILFNNKADENGKKEQTRKLLAIVDKLAANGQRYTSAIFNKGKETRDRLLKESKKIQLCEESLMECGLVTQELARMRYDDPKETLGKLRRMPTRTDTLRRSIREQDQGTKQLSGAIMLAEQLHAVVNERTKDAEEILKIKEQLTQVKTQMRDLSLEAAKKMNEKQIKQERDKEPQIDREEEEETKRELEKNNKHLFEKNQKQLDKIQSAYQDVKQEDSWTWGDVASALVVPTISLVKWWWHG</sequence>
<comment type="caution">
    <text evidence="6">The sequence shown here is derived from an EMBL/GenBank/DDBJ whole genome shotgun (WGS) entry which is preliminary data.</text>
</comment>
<keyword evidence="2" id="KW-0547">Nucleotide-binding</keyword>
<dbReference type="GO" id="GO:0005525">
    <property type="term" value="F:GTP binding"/>
    <property type="evidence" value="ECO:0007669"/>
    <property type="project" value="UniProtKB-KW"/>
</dbReference>
<dbReference type="OrthoDB" id="10061751at2759"/>
<organism evidence="6 7">
    <name type="scientific">Candidula unifasciata</name>
    <dbReference type="NCBI Taxonomy" id="100452"/>
    <lineage>
        <taxon>Eukaryota</taxon>
        <taxon>Metazoa</taxon>
        <taxon>Spiralia</taxon>
        <taxon>Lophotrochozoa</taxon>
        <taxon>Mollusca</taxon>
        <taxon>Gastropoda</taxon>
        <taxon>Heterobranchia</taxon>
        <taxon>Euthyneura</taxon>
        <taxon>Panpulmonata</taxon>
        <taxon>Eupulmonata</taxon>
        <taxon>Stylommatophora</taxon>
        <taxon>Helicina</taxon>
        <taxon>Helicoidea</taxon>
        <taxon>Geomitridae</taxon>
        <taxon>Candidula</taxon>
    </lineage>
</organism>
<protein>
    <recommendedName>
        <fullName evidence="5">AIG1-type G domain-containing protein</fullName>
    </recommendedName>
</protein>
<dbReference type="FunFam" id="3.40.50.300:FF:000840">
    <property type="entry name" value="Immune-associated nucleotide-binding protein 9"/>
    <property type="match status" value="1"/>
</dbReference>
<accession>A0A8S3ZSY5</accession>
<dbReference type="PANTHER" id="PTHR10903:SF184">
    <property type="entry name" value="GTP-BINDING PROTEIN A"/>
    <property type="match status" value="1"/>
</dbReference>
<dbReference type="Proteomes" id="UP000678393">
    <property type="component" value="Unassembled WGS sequence"/>
</dbReference>
<proteinExistence type="inferred from homology"/>
<gene>
    <name evidence="6" type="ORF">CUNI_LOCUS16548</name>
</gene>
<evidence type="ECO:0000256" key="2">
    <source>
        <dbReference type="ARBA" id="ARBA00022741"/>
    </source>
</evidence>
<feature type="domain" description="AIG1-type G" evidence="5">
    <location>
        <begin position="4"/>
        <end position="216"/>
    </location>
</feature>
<dbReference type="SUPFAM" id="SSF52540">
    <property type="entry name" value="P-loop containing nucleoside triphosphate hydrolases"/>
    <property type="match status" value="1"/>
</dbReference>
<keyword evidence="7" id="KW-1185">Reference proteome</keyword>
<evidence type="ECO:0000313" key="7">
    <source>
        <dbReference type="Proteomes" id="UP000678393"/>
    </source>
</evidence>
<reference evidence="6" key="1">
    <citation type="submission" date="2021-04" db="EMBL/GenBank/DDBJ databases">
        <authorList>
            <consortium name="Molecular Ecology Group"/>
        </authorList>
    </citation>
    <scope>NUCLEOTIDE SEQUENCE</scope>
</reference>
<dbReference type="PROSITE" id="PS51720">
    <property type="entry name" value="G_AIG1"/>
    <property type="match status" value="1"/>
</dbReference>
<comment type="similarity">
    <text evidence="1">Belongs to the TRAFAC class TrmE-Era-EngA-EngB-Septin-like GTPase superfamily. AIG1/Toc34/Toc159-like paraseptin GTPase family. IAN subfamily.</text>
</comment>
<keyword evidence="3" id="KW-0342">GTP-binding</keyword>
<evidence type="ECO:0000256" key="4">
    <source>
        <dbReference type="SAM" id="MobiDB-lite"/>
    </source>
</evidence>
<dbReference type="Pfam" id="PF04548">
    <property type="entry name" value="AIG1"/>
    <property type="match status" value="1"/>
</dbReference>
<evidence type="ECO:0000256" key="3">
    <source>
        <dbReference type="ARBA" id="ARBA00023134"/>
    </source>
</evidence>
<evidence type="ECO:0000256" key="1">
    <source>
        <dbReference type="ARBA" id="ARBA00008535"/>
    </source>
</evidence>
<evidence type="ECO:0000259" key="5">
    <source>
        <dbReference type="PROSITE" id="PS51720"/>
    </source>
</evidence>
<dbReference type="InterPro" id="IPR045058">
    <property type="entry name" value="GIMA/IAN/Toc"/>
</dbReference>
<name>A0A8S3ZSY5_9EUPU</name>
<dbReference type="InterPro" id="IPR027417">
    <property type="entry name" value="P-loop_NTPase"/>
</dbReference>
<evidence type="ECO:0000313" key="6">
    <source>
        <dbReference type="EMBL" id="CAG5130990.1"/>
    </source>
</evidence>
<dbReference type="Gene3D" id="3.40.50.300">
    <property type="entry name" value="P-loop containing nucleotide triphosphate hydrolases"/>
    <property type="match status" value="1"/>
</dbReference>
<dbReference type="EMBL" id="CAJHNH020004412">
    <property type="protein sequence ID" value="CAG5130990.1"/>
    <property type="molecule type" value="Genomic_DNA"/>
</dbReference>
<dbReference type="AlphaFoldDB" id="A0A8S3ZSY5"/>
<dbReference type="PANTHER" id="PTHR10903">
    <property type="entry name" value="GTPASE, IMAP FAMILY MEMBER-RELATED"/>
    <property type="match status" value="1"/>
</dbReference>